<name>A0A942UV52_9FIRM</name>
<protein>
    <submittedName>
        <fullName evidence="1">Uncharacterized protein</fullName>
    </submittedName>
</protein>
<gene>
    <name evidence="1" type="ORF">GOQ27_15120</name>
</gene>
<evidence type="ECO:0000313" key="1">
    <source>
        <dbReference type="EMBL" id="MBS4539804.1"/>
    </source>
</evidence>
<dbReference type="RefSeq" id="WP_203367718.1">
    <property type="nucleotide sequence ID" value="NZ_WSFT01000053.1"/>
</dbReference>
<accession>A0A942UV52</accession>
<comment type="caution">
    <text evidence="1">The sequence shown here is derived from an EMBL/GenBank/DDBJ whole genome shotgun (WGS) entry which is preliminary data.</text>
</comment>
<dbReference type="Proteomes" id="UP000724672">
    <property type="component" value="Unassembled WGS sequence"/>
</dbReference>
<dbReference type="AlphaFoldDB" id="A0A942UV52"/>
<keyword evidence="2" id="KW-1185">Reference proteome</keyword>
<evidence type="ECO:0000313" key="2">
    <source>
        <dbReference type="Proteomes" id="UP000724672"/>
    </source>
</evidence>
<organism evidence="1 2">
    <name type="scientific">Anaeromonas frigoriresistens</name>
    <dbReference type="NCBI Taxonomy" id="2683708"/>
    <lineage>
        <taxon>Bacteria</taxon>
        <taxon>Bacillati</taxon>
        <taxon>Bacillota</taxon>
        <taxon>Tissierellia</taxon>
        <taxon>Tissierellales</taxon>
        <taxon>Thermohalobacteraceae</taxon>
        <taxon>Anaeromonas</taxon>
    </lineage>
</organism>
<dbReference type="EMBL" id="WSFT01000053">
    <property type="protein sequence ID" value="MBS4539804.1"/>
    <property type="molecule type" value="Genomic_DNA"/>
</dbReference>
<reference evidence="1" key="1">
    <citation type="submission" date="2019-12" db="EMBL/GenBank/DDBJ databases">
        <title>Clostridiaceae gen. nov. sp. nov., isolated from sediment in Xinjiang, China.</title>
        <authorList>
            <person name="Zhang R."/>
        </authorList>
    </citation>
    <scope>NUCLEOTIDE SEQUENCE</scope>
    <source>
        <strain evidence="1">D2Q-11</strain>
    </source>
</reference>
<sequence>MYYEILFIEEGIYYINYYPNREDRAMALRMNEKQFYAWSTGKVER</sequence>
<proteinExistence type="predicted"/>